<dbReference type="NCBIfam" id="TIGR01634">
    <property type="entry name" value="tail_P2_I"/>
    <property type="match status" value="1"/>
</dbReference>
<dbReference type="AlphaFoldDB" id="A0A173SBX4"/>
<reference evidence="2 3" key="1">
    <citation type="submission" date="2015-09" db="EMBL/GenBank/DDBJ databases">
        <authorList>
            <consortium name="Pathogen Informatics"/>
        </authorList>
    </citation>
    <scope>NUCLEOTIDE SEQUENCE [LARGE SCALE GENOMIC DNA]</scope>
    <source>
        <strain evidence="2 3">2789STDY5834959</strain>
    </source>
</reference>
<protein>
    <submittedName>
        <fullName evidence="2">Bacteriophage P2-related tail formation protein</fullName>
    </submittedName>
</protein>
<dbReference type="InterPro" id="IPR006521">
    <property type="entry name" value="Tail_protein_I"/>
</dbReference>
<name>A0A173SBX4_ANAHA</name>
<evidence type="ECO:0000256" key="1">
    <source>
        <dbReference type="SAM" id="MobiDB-lite"/>
    </source>
</evidence>
<feature type="compositionally biased region" description="Basic and acidic residues" evidence="1">
    <location>
        <begin position="302"/>
        <end position="317"/>
    </location>
</feature>
<gene>
    <name evidence="2" type="ORF">ERS852571_01080</name>
</gene>
<dbReference type="EMBL" id="CYXY01000005">
    <property type="protein sequence ID" value="CUM87229.1"/>
    <property type="molecule type" value="Genomic_DNA"/>
</dbReference>
<proteinExistence type="predicted"/>
<evidence type="ECO:0000313" key="3">
    <source>
        <dbReference type="Proteomes" id="UP000095553"/>
    </source>
</evidence>
<feature type="region of interest" description="Disordered" evidence="1">
    <location>
        <begin position="291"/>
        <end position="322"/>
    </location>
</feature>
<evidence type="ECO:0000313" key="2">
    <source>
        <dbReference type="EMBL" id="CUM87229.1"/>
    </source>
</evidence>
<sequence>MSNKIYDTDFSKIFPNVLQKDESMMAIAKVATEKLLEISNSIDKVLIYANIDKLPGEILDILAYDMHVDWYDETYPVEAKREVIKSSVTVHKKMGTKYAVEKALRAVHPASCIEEWFEYGGNPYCFRIICDTTESKVQANYEEIVNTVNIYKRLSAHLDSVTYQAHATMLITTETGWYIYRTPLTGKTITGTKPQRNIKGKEIKAKYTVKTSRANYKYKSRQAGTYPQRNIIFKNAEETTRITIEKNKVKYKVPGTGRTKTGTHPQRNLIFKNQNEKIQVKAEMKKTKFKTPMTGKTTTGTEPERNRVGREREKEMAAKTSVENYSYNTKMCGSNKKL</sequence>
<dbReference type="RefSeq" id="WP_055072565.1">
    <property type="nucleotide sequence ID" value="NZ_CYXY01000005.1"/>
</dbReference>
<feature type="compositionally biased region" description="Low complexity" evidence="1">
    <location>
        <begin position="291"/>
        <end position="301"/>
    </location>
</feature>
<dbReference type="Proteomes" id="UP000095553">
    <property type="component" value="Unassembled WGS sequence"/>
</dbReference>
<dbReference type="Pfam" id="PF09684">
    <property type="entry name" value="Tail_P2_I"/>
    <property type="match status" value="1"/>
</dbReference>
<accession>A0A173SBX4</accession>
<organism evidence="2 3">
    <name type="scientific">Anaerostipes hadrus</name>
    <dbReference type="NCBI Taxonomy" id="649756"/>
    <lineage>
        <taxon>Bacteria</taxon>
        <taxon>Bacillati</taxon>
        <taxon>Bacillota</taxon>
        <taxon>Clostridia</taxon>
        <taxon>Lachnospirales</taxon>
        <taxon>Lachnospiraceae</taxon>
        <taxon>Anaerostipes</taxon>
    </lineage>
</organism>